<evidence type="ECO:0000313" key="2">
    <source>
        <dbReference type="EMBL" id="RXJ92069.1"/>
    </source>
</evidence>
<dbReference type="Proteomes" id="UP000254504">
    <property type="component" value="Chromosome"/>
</dbReference>
<sequence length="66" mass="7672">MSEEKKLDIWEEKLEVILKELNSCQNSKNLNSCKPCNEFFECNLRKKYVLAVYESMNKGSGGGFEF</sequence>
<name>A0AAD0QJA7_9BACT</name>
<dbReference type="KEGG" id="atp:ATR_0879"/>
<proteinExistence type="predicted"/>
<protein>
    <submittedName>
        <fullName evidence="1">Uncharacterized protein</fullName>
    </submittedName>
</protein>
<evidence type="ECO:0000313" key="1">
    <source>
        <dbReference type="EMBL" id="AXK48746.1"/>
    </source>
</evidence>
<evidence type="ECO:0000313" key="3">
    <source>
        <dbReference type="Proteomes" id="UP000254504"/>
    </source>
</evidence>
<reference evidence="2 4" key="1">
    <citation type="submission" date="2017-10" db="EMBL/GenBank/DDBJ databases">
        <title>Genomics of the genus Arcobacter.</title>
        <authorList>
            <person name="Perez-Cataluna A."/>
            <person name="Figueras M.J."/>
        </authorList>
    </citation>
    <scope>NUCLEOTIDE SEQUENCE [LARGE SCALE GENOMIC DNA]</scope>
    <source>
        <strain evidence="2 4">LMG 25534</strain>
    </source>
</reference>
<reference evidence="1 3" key="2">
    <citation type="submission" date="2018-07" db="EMBL/GenBank/DDBJ databases">
        <title>Complete genome of the Arcobacter trophiarum type strain LMG 25534.</title>
        <authorList>
            <person name="Miller W.G."/>
            <person name="Yee E."/>
        </authorList>
    </citation>
    <scope>NUCLEOTIDE SEQUENCE [LARGE SCALE GENOMIC DNA]</scope>
    <source>
        <strain evidence="1 3">LMG 25534</strain>
    </source>
</reference>
<dbReference type="EMBL" id="PDKD01000005">
    <property type="protein sequence ID" value="RXJ92069.1"/>
    <property type="molecule type" value="Genomic_DNA"/>
</dbReference>
<evidence type="ECO:0000313" key="4">
    <source>
        <dbReference type="Proteomes" id="UP000289132"/>
    </source>
</evidence>
<keyword evidence="4" id="KW-1185">Reference proteome</keyword>
<gene>
    <name evidence="1" type="ORF">ATR_0879</name>
    <name evidence="2" type="ORF">CRU87_04310</name>
</gene>
<organism evidence="1 3">
    <name type="scientific">Aliarcobacter trophiarum LMG 25534</name>
    <dbReference type="NCBI Taxonomy" id="1032241"/>
    <lineage>
        <taxon>Bacteria</taxon>
        <taxon>Pseudomonadati</taxon>
        <taxon>Campylobacterota</taxon>
        <taxon>Epsilonproteobacteria</taxon>
        <taxon>Campylobacterales</taxon>
        <taxon>Arcobacteraceae</taxon>
        <taxon>Aliarcobacter</taxon>
    </lineage>
</organism>
<dbReference type="RefSeq" id="WP_115428258.1">
    <property type="nucleotide sequence ID" value="NZ_CP031367.1"/>
</dbReference>
<accession>A0AAD0QJA7</accession>
<dbReference type="AlphaFoldDB" id="A0AAD0QJA7"/>
<dbReference type="Proteomes" id="UP000289132">
    <property type="component" value="Unassembled WGS sequence"/>
</dbReference>
<dbReference type="EMBL" id="CP031367">
    <property type="protein sequence ID" value="AXK48746.1"/>
    <property type="molecule type" value="Genomic_DNA"/>
</dbReference>